<sequence>INGESTTLTISKFDLDKFKEIEDKVANGESEKLQKEFLKNNENNQSMSIPKPEKALPGEPIVTVGFSEHPELSEGMKFPISQADRLLAELDKKQRSDRELYENSGWYHKTDFTVEYSINGEKNTYEGRYDIGDGDGSLTEHIKSYAQYMLKDDIIKSFCSDEKELDENKRNYKYILNELIPLFEDFTEKSKYKYTPLITEDNY</sequence>
<reference evidence="2" key="1">
    <citation type="journal article" date="2013" name="Environ. Microbiol.">
        <title>Microbiota from the distal guts of lean and obese adolescents exhibit partial functional redundancy besides clear differences in community structure.</title>
        <authorList>
            <person name="Ferrer M."/>
            <person name="Ruiz A."/>
            <person name="Lanza F."/>
            <person name="Haange S.B."/>
            <person name="Oberbach A."/>
            <person name="Till H."/>
            <person name="Bargiela R."/>
            <person name="Campoy C."/>
            <person name="Segura M.T."/>
            <person name="Richter M."/>
            <person name="von Bergen M."/>
            <person name="Seifert J."/>
            <person name="Suarez A."/>
        </authorList>
    </citation>
    <scope>NUCLEOTIDE SEQUENCE</scope>
</reference>
<feature type="domain" description="Large polyvalent protein associated" evidence="1">
    <location>
        <begin position="59"/>
        <end position="150"/>
    </location>
</feature>
<name>K1T3U0_9ZZZZ</name>
<evidence type="ECO:0000259" key="1">
    <source>
        <dbReference type="Pfam" id="PF18840"/>
    </source>
</evidence>
<organism evidence="2">
    <name type="scientific">human gut metagenome</name>
    <dbReference type="NCBI Taxonomy" id="408170"/>
    <lineage>
        <taxon>unclassified sequences</taxon>
        <taxon>metagenomes</taxon>
        <taxon>organismal metagenomes</taxon>
    </lineage>
</organism>
<accession>K1T3U0</accession>
<evidence type="ECO:0000313" key="2">
    <source>
        <dbReference type="EMBL" id="EKC60875.1"/>
    </source>
</evidence>
<keyword evidence="2" id="KW-0489">Methyltransferase</keyword>
<feature type="non-terminal residue" evidence="2">
    <location>
        <position position="203"/>
    </location>
</feature>
<dbReference type="GO" id="GO:0032259">
    <property type="term" value="P:methylation"/>
    <property type="evidence" value="ECO:0007669"/>
    <property type="project" value="UniProtKB-KW"/>
</dbReference>
<comment type="caution">
    <text evidence="2">The sequence shown here is derived from an EMBL/GenBank/DDBJ whole genome shotgun (WGS) entry which is preliminary data.</text>
</comment>
<proteinExistence type="predicted"/>
<keyword evidence="2" id="KW-0808">Transferase</keyword>
<dbReference type="GO" id="GO:0008168">
    <property type="term" value="F:methyltransferase activity"/>
    <property type="evidence" value="ECO:0007669"/>
    <property type="project" value="UniProtKB-KW"/>
</dbReference>
<dbReference type="EMBL" id="AJWY01008557">
    <property type="protein sequence ID" value="EKC60875.1"/>
    <property type="molecule type" value="Genomic_DNA"/>
</dbReference>
<gene>
    <name evidence="2" type="ORF">LEA_12642</name>
</gene>
<dbReference type="InterPro" id="IPR041045">
    <property type="entry name" value="LPD25"/>
</dbReference>
<dbReference type="AlphaFoldDB" id="K1T3U0"/>
<feature type="non-terminal residue" evidence="2">
    <location>
        <position position="1"/>
    </location>
</feature>
<dbReference type="Pfam" id="PF18840">
    <property type="entry name" value="LPD25"/>
    <property type="match status" value="1"/>
</dbReference>
<protein>
    <submittedName>
        <fullName evidence="2">DNA methylase</fullName>
    </submittedName>
</protein>